<keyword evidence="5" id="KW-1185">Reference proteome</keyword>
<evidence type="ECO:0000313" key="4">
    <source>
        <dbReference type="Proteomes" id="UP000035218"/>
    </source>
</evidence>
<proteinExistence type="predicted"/>
<comment type="caution">
    <text evidence="3">The sequence shown here is derived from an EMBL/GenBank/DDBJ whole genome shotgun (WGS) entry which is preliminary data.</text>
</comment>
<dbReference type="EMBL" id="BJOL01000021">
    <property type="protein sequence ID" value="GED59612.1"/>
    <property type="molecule type" value="Genomic_DNA"/>
</dbReference>
<reference evidence="3 4" key="1">
    <citation type="submission" date="2015-05" db="EMBL/GenBank/DDBJ databases">
        <title>Genome sequencing project for genomic taxonomy and phylogenomics of Bacillus-like bacteria.</title>
        <authorList>
            <person name="Liu B."/>
            <person name="Wang J."/>
            <person name="Zhu Y."/>
            <person name="Liu G."/>
            <person name="Chen Q."/>
            <person name="Chen Z."/>
            <person name="Lan J."/>
            <person name="Che J."/>
            <person name="Ge C."/>
            <person name="Shi H."/>
            <person name="Pan Z."/>
            <person name="Liu X."/>
        </authorList>
    </citation>
    <scope>NUCLEOTIDE SEQUENCE [LARGE SCALE GENOMIC DNA]</scope>
    <source>
        <strain evidence="3 4">DSM 9885</strain>
    </source>
</reference>
<evidence type="ECO:0000313" key="5">
    <source>
        <dbReference type="Proteomes" id="UP000319498"/>
    </source>
</evidence>
<evidence type="ECO:0000313" key="3">
    <source>
        <dbReference type="EMBL" id="KLH96588.1"/>
    </source>
</evidence>
<sequence>MKRIYSLFFSICLLLVFSIPLTASAESNEKASPVPNERVVELLKRANIEFQIVNGNIKLENTSPESIARSNKLLASEFNSIAKAAVSYPTPYVHMKLNDYTASDRFKAATKIALASATVEWAKNKGLPDPRKIGVAAAGGFGIYYFLAPINPEHLYFYIKYSYRELGPGKFDMNGNFIGDYEIKKEIRVTKNSDYSGGNLETDIRKSTVIDAWF</sequence>
<feature type="chain" id="PRO_5032724813" evidence="1">
    <location>
        <begin position="26"/>
        <end position="214"/>
    </location>
</feature>
<dbReference type="OrthoDB" id="2475943at2"/>
<dbReference type="GeneID" id="87588124"/>
<accession>A0A837KGW1</accession>
<protein>
    <submittedName>
        <fullName evidence="3">Uncharacterized protein</fullName>
    </submittedName>
</protein>
<keyword evidence="1" id="KW-0732">Signal</keyword>
<evidence type="ECO:0000256" key="1">
    <source>
        <dbReference type="SAM" id="SignalP"/>
    </source>
</evidence>
<dbReference type="Proteomes" id="UP000319498">
    <property type="component" value="Unassembled WGS sequence"/>
</dbReference>
<organism evidence="3 4">
    <name type="scientific">Brevibacillus formosus</name>
    <dbReference type="NCBI Taxonomy" id="54913"/>
    <lineage>
        <taxon>Bacteria</taxon>
        <taxon>Bacillati</taxon>
        <taxon>Bacillota</taxon>
        <taxon>Bacilli</taxon>
        <taxon>Bacillales</taxon>
        <taxon>Paenibacillaceae</taxon>
        <taxon>Brevibacillus</taxon>
    </lineage>
</organism>
<reference evidence="2 5" key="2">
    <citation type="submission" date="2019-06" db="EMBL/GenBank/DDBJ databases">
        <title>Whole genome shotgun sequence of Brevibacillus formosus NBRC 15716.</title>
        <authorList>
            <person name="Hosoyama A."/>
            <person name="Uohara A."/>
            <person name="Ohji S."/>
            <person name="Ichikawa N."/>
        </authorList>
    </citation>
    <scope>NUCLEOTIDE SEQUENCE [LARGE SCALE GENOMIC DNA]</scope>
    <source>
        <strain evidence="2 5">NBRC 15716</strain>
    </source>
</reference>
<gene>
    <name evidence="3" type="ORF">AA984_24065</name>
    <name evidence="2" type="ORF">BFO01nite_37440</name>
</gene>
<dbReference type="Proteomes" id="UP000035218">
    <property type="component" value="Unassembled WGS sequence"/>
</dbReference>
<dbReference type="RefSeq" id="WP_047073488.1">
    <property type="nucleotide sequence ID" value="NZ_BJOL01000021.1"/>
</dbReference>
<dbReference type="AlphaFoldDB" id="A0A837KGW1"/>
<evidence type="ECO:0000313" key="2">
    <source>
        <dbReference type="EMBL" id="GED59612.1"/>
    </source>
</evidence>
<name>A0A837KGW1_9BACL</name>
<feature type="signal peptide" evidence="1">
    <location>
        <begin position="1"/>
        <end position="25"/>
    </location>
</feature>
<dbReference type="EMBL" id="LDCN01000009">
    <property type="protein sequence ID" value="KLH96588.1"/>
    <property type="molecule type" value="Genomic_DNA"/>
</dbReference>